<feature type="compositionally biased region" description="Basic residues" evidence="1">
    <location>
        <begin position="60"/>
        <end position="73"/>
    </location>
</feature>
<organism evidence="2 3">
    <name type="scientific">Caligus rogercresseyi</name>
    <name type="common">Sea louse</name>
    <dbReference type="NCBI Taxonomy" id="217165"/>
    <lineage>
        <taxon>Eukaryota</taxon>
        <taxon>Metazoa</taxon>
        <taxon>Ecdysozoa</taxon>
        <taxon>Arthropoda</taxon>
        <taxon>Crustacea</taxon>
        <taxon>Multicrustacea</taxon>
        <taxon>Hexanauplia</taxon>
        <taxon>Copepoda</taxon>
        <taxon>Siphonostomatoida</taxon>
        <taxon>Caligidae</taxon>
        <taxon>Caligus</taxon>
    </lineage>
</organism>
<gene>
    <name evidence="2" type="ORF">FKW44_012947</name>
</gene>
<evidence type="ECO:0000313" key="3">
    <source>
        <dbReference type="Proteomes" id="UP000595437"/>
    </source>
</evidence>
<name>A0A7T8HKN8_CALRO</name>
<sequence>MLFSPLFVEKQRRNEPLKQANGRPQVVGLCPVQQDYHEHAWGKPYISSGVPKSYQETGKLTRRPGQGKKRSVKTPRLNKTVAGKILRNPSAP</sequence>
<evidence type="ECO:0000313" key="2">
    <source>
        <dbReference type="EMBL" id="QQP51541.1"/>
    </source>
</evidence>
<reference evidence="3" key="1">
    <citation type="submission" date="2021-01" db="EMBL/GenBank/DDBJ databases">
        <title>Caligus Genome Assembly.</title>
        <authorList>
            <person name="Gallardo-Escarate C."/>
        </authorList>
    </citation>
    <scope>NUCLEOTIDE SEQUENCE [LARGE SCALE GENOMIC DNA]</scope>
</reference>
<proteinExistence type="predicted"/>
<accession>A0A7T8HKN8</accession>
<keyword evidence="3" id="KW-1185">Reference proteome</keyword>
<dbReference type="Proteomes" id="UP000595437">
    <property type="component" value="Chromosome 8"/>
</dbReference>
<dbReference type="EMBL" id="CP045897">
    <property type="protein sequence ID" value="QQP51541.1"/>
    <property type="molecule type" value="Genomic_DNA"/>
</dbReference>
<evidence type="ECO:0000256" key="1">
    <source>
        <dbReference type="SAM" id="MobiDB-lite"/>
    </source>
</evidence>
<protein>
    <submittedName>
        <fullName evidence="2">Uncharacterized protein</fullName>
    </submittedName>
</protein>
<dbReference type="AlphaFoldDB" id="A0A7T8HKN8"/>
<feature type="region of interest" description="Disordered" evidence="1">
    <location>
        <begin position="51"/>
        <end position="78"/>
    </location>
</feature>